<evidence type="ECO:0000259" key="1">
    <source>
        <dbReference type="PROSITE" id="PS50883"/>
    </source>
</evidence>
<dbReference type="SUPFAM" id="SSF55785">
    <property type="entry name" value="PYP-like sensor domain (PAS domain)"/>
    <property type="match status" value="1"/>
</dbReference>
<gene>
    <name evidence="3" type="ORF">ACFFIC_16870</name>
</gene>
<dbReference type="EMBL" id="JBHLVZ010000053">
    <property type="protein sequence ID" value="MFC0387205.1"/>
    <property type="molecule type" value="Genomic_DNA"/>
</dbReference>
<dbReference type="RefSeq" id="WP_377052425.1">
    <property type="nucleotide sequence ID" value="NZ_JBHLVZ010000053.1"/>
</dbReference>
<keyword evidence="4" id="KW-1185">Reference proteome</keyword>
<organism evidence="3 4">
    <name type="scientific">Muricoccus vinaceus</name>
    <dbReference type="NCBI Taxonomy" id="424704"/>
    <lineage>
        <taxon>Bacteria</taxon>
        <taxon>Pseudomonadati</taxon>
        <taxon>Pseudomonadota</taxon>
        <taxon>Alphaproteobacteria</taxon>
        <taxon>Acetobacterales</taxon>
        <taxon>Roseomonadaceae</taxon>
        <taxon>Muricoccus</taxon>
    </lineage>
</organism>
<dbReference type="NCBIfam" id="TIGR00254">
    <property type="entry name" value="GGDEF"/>
    <property type="match status" value="1"/>
</dbReference>
<dbReference type="CDD" id="cd01948">
    <property type="entry name" value="EAL"/>
    <property type="match status" value="1"/>
</dbReference>
<dbReference type="InterPro" id="IPR035919">
    <property type="entry name" value="EAL_sf"/>
</dbReference>
<dbReference type="InterPro" id="IPR001633">
    <property type="entry name" value="EAL_dom"/>
</dbReference>
<dbReference type="PANTHER" id="PTHR44757:SF2">
    <property type="entry name" value="BIOFILM ARCHITECTURE MAINTENANCE PROTEIN MBAA"/>
    <property type="match status" value="1"/>
</dbReference>
<dbReference type="InterPro" id="IPR000160">
    <property type="entry name" value="GGDEF_dom"/>
</dbReference>
<dbReference type="Pfam" id="PF00990">
    <property type="entry name" value="GGDEF"/>
    <property type="match status" value="1"/>
</dbReference>
<dbReference type="SMART" id="SM00052">
    <property type="entry name" value="EAL"/>
    <property type="match status" value="1"/>
</dbReference>
<feature type="domain" description="GGDEF" evidence="2">
    <location>
        <begin position="232"/>
        <end position="365"/>
    </location>
</feature>
<evidence type="ECO:0000313" key="3">
    <source>
        <dbReference type="EMBL" id="MFC0387205.1"/>
    </source>
</evidence>
<dbReference type="Gene3D" id="3.30.70.270">
    <property type="match status" value="1"/>
</dbReference>
<dbReference type="Pfam" id="PF00563">
    <property type="entry name" value="EAL"/>
    <property type="match status" value="1"/>
</dbReference>
<feature type="domain" description="EAL" evidence="1">
    <location>
        <begin position="374"/>
        <end position="624"/>
    </location>
</feature>
<dbReference type="PROSITE" id="PS50883">
    <property type="entry name" value="EAL"/>
    <property type="match status" value="1"/>
</dbReference>
<dbReference type="CDD" id="cd01949">
    <property type="entry name" value="GGDEF"/>
    <property type="match status" value="1"/>
</dbReference>
<reference evidence="3 4" key="1">
    <citation type="submission" date="2024-09" db="EMBL/GenBank/DDBJ databases">
        <authorList>
            <person name="Sun Q."/>
            <person name="Mori K."/>
        </authorList>
    </citation>
    <scope>NUCLEOTIDE SEQUENCE [LARGE SCALE GENOMIC DNA]</scope>
    <source>
        <strain evidence="3 4">CCM 7468</strain>
    </source>
</reference>
<dbReference type="Pfam" id="PF12860">
    <property type="entry name" value="PAS_7"/>
    <property type="match status" value="1"/>
</dbReference>
<name>A0ABV6IWY6_9PROT</name>
<sequence>MSENGRMHRLYAAQLTKVTSAAGEVNLPDLAKVVSQSYEEADRDRTRTQRAMRLMAEEVEEANSKLRKTIAALQVQNDRFSAALDNMSLGIAMYDADERLVVANQRLCDVLCVPPGSLSVGMSYRDVVAVCTEAQHFGDALTKEIYDVRRRVFKTGSAYHFEEPRGNHIVAVTTRALNDGGCILTFEDMTERRKAEAQVEHMAQHDALTNLANRSRLRTRLEESFTRANRGESFAVLCLDLDRFKAVNDTLGHAVGDELLRAVTARICSCIRAIDTAARLGGDEFAIVQVGVEQPQEATALARRLIEEVSKAYEIQGHTVAVGVSIGIAIGVQDGALPETLLKNADLALYRAKAEGRGTWRFFETEMDARMQARRRLELDLRRALVEREFDLFYQPLVQIGTREITGFEALLRWRHPERGMVPPNEFIPLAEETGVIVPLGAWVIERACEEAAKWPEHISVAVNVSAVQFRTPGLVDVVTAALARWGLAGARLEIEITESIMLQDNVTTLGILRRLQRLGVRISMDDFGTGYSSLSYLRSFPFDKIKIDQSFIRDLTSQGGAQAIVSAISGLGRSLGMRTTAEGVETAEQLTQLRAEGCTEAQGYLFGRPMTGKEALELLSVQGPGPHSFACA</sequence>
<dbReference type="PROSITE" id="PS50887">
    <property type="entry name" value="GGDEF"/>
    <property type="match status" value="1"/>
</dbReference>
<protein>
    <submittedName>
        <fullName evidence="3">Bifunctional diguanylate cyclase/phosphodiesterase</fullName>
    </submittedName>
</protein>
<dbReference type="Gene3D" id="3.20.20.450">
    <property type="entry name" value="EAL domain"/>
    <property type="match status" value="1"/>
</dbReference>
<dbReference type="InterPro" id="IPR029787">
    <property type="entry name" value="Nucleotide_cyclase"/>
</dbReference>
<dbReference type="Proteomes" id="UP001589789">
    <property type="component" value="Unassembled WGS sequence"/>
</dbReference>
<evidence type="ECO:0000259" key="2">
    <source>
        <dbReference type="PROSITE" id="PS50887"/>
    </source>
</evidence>
<dbReference type="SMART" id="SM00267">
    <property type="entry name" value="GGDEF"/>
    <property type="match status" value="1"/>
</dbReference>
<proteinExistence type="predicted"/>
<dbReference type="PANTHER" id="PTHR44757">
    <property type="entry name" value="DIGUANYLATE CYCLASE DGCP"/>
    <property type="match status" value="1"/>
</dbReference>
<dbReference type="InterPro" id="IPR035965">
    <property type="entry name" value="PAS-like_dom_sf"/>
</dbReference>
<accession>A0ABV6IWY6</accession>
<dbReference type="InterPro" id="IPR043128">
    <property type="entry name" value="Rev_trsase/Diguanyl_cyclase"/>
</dbReference>
<comment type="caution">
    <text evidence="3">The sequence shown here is derived from an EMBL/GenBank/DDBJ whole genome shotgun (WGS) entry which is preliminary data.</text>
</comment>
<evidence type="ECO:0000313" key="4">
    <source>
        <dbReference type="Proteomes" id="UP001589789"/>
    </source>
</evidence>
<dbReference type="SUPFAM" id="SSF141868">
    <property type="entry name" value="EAL domain-like"/>
    <property type="match status" value="1"/>
</dbReference>
<dbReference type="Gene3D" id="3.30.450.20">
    <property type="entry name" value="PAS domain"/>
    <property type="match status" value="1"/>
</dbReference>
<dbReference type="SUPFAM" id="SSF55073">
    <property type="entry name" value="Nucleotide cyclase"/>
    <property type="match status" value="1"/>
</dbReference>
<dbReference type="InterPro" id="IPR052155">
    <property type="entry name" value="Biofilm_reg_signaling"/>
</dbReference>